<reference evidence="1 2" key="1">
    <citation type="submission" date="2021-01" db="EMBL/GenBank/DDBJ databases">
        <title>Sequencing the genomes of 1000 actinobacteria strains.</title>
        <authorList>
            <person name="Klenk H.-P."/>
        </authorList>
    </citation>
    <scope>NUCLEOTIDE SEQUENCE [LARGE SCALE GENOMIC DNA]</scope>
    <source>
        <strain evidence="1 2">DSM 18662</strain>
    </source>
</reference>
<comment type="caution">
    <text evidence="1">The sequence shown here is derived from an EMBL/GenBank/DDBJ whole genome shotgun (WGS) entry which is preliminary data.</text>
</comment>
<dbReference type="EMBL" id="JAFBCF010000001">
    <property type="protein sequence ID" value="MBM7797724.1"/>
    <property type="molecule type" value="Genomic_DNA"/>
</dbReference>
<evidence type="ECO:0000313" key="2">
    <source>
        <dbReference type="Proteomes" id="UP000704762"/>
    </source>
</evidence>
<evidence type="ECO:0008006" key="3">
    <source>
        <dbReference type="Google" id="ProtNLM"/>
    </source>
</evidence>
<sequence>MIGDGRSSGDDVVCAYPLGEVWIVEALGSPVAGGERVILGVLLALAESPLGVVAHLRDLGRAVDEPVLSELANLGRYVERWPATPIVIASPHPETSTAIRCRPHGDRLTFVPSLLQGWAHINMVDPPQKATLRIPPHPVASRLAEGFGIRTCQEWGAHRAADPARQVLRELTDRAVDVTHGDLDIRLELHRNKVRIAVRSHIPASGTFPEWPGCGLDTMGDAPVDVPTATLPAADGGLVTWAVVDL</sequence>
<evidence type="ECO:0000313" key="1">
    <source>
        <dbReference type="EMBL" id="MBM7797724.1"/>
    </source>
</evidence>
<accession>A0ABS2RFF2</accession>
<gene>
    <name evidence="1" type="ORF">JOE57_000645</name>
</gene>
<name>A0ABS2RFF2_9ACTN</name>
<proteinExistence type="predicted"/>
<organism evidence="1 2">
    <name type="scientific">Microlunatus panaciterrae</name>
    <dbReference type="NCBI Taxonomy" id="400768"/>
    <lineage>
        <taxon>Bacteria</taxon>
        <taxon>Bacillati</taxon>
        <taxon>Actinomycetota</taxon>
        <taxon>Actinomycetes</taxon>
        <taxon>Propionibacteriales</taxon>
        <taxon>Propionibacteriaceae</taxon>
        <taxon>Microlunatus</taxon>
    </lineage>
</organism>
<protein>
    <recommendedName>
        <fullName evidence="3">YrdC-like domain-containing protein</fullName>
    </recommendedName>
</protein>
<dbReference type="Proteomes" id="UP000704762">
    <property type="component" value="Unassembled WGS sequence"/>
</dbReference>
<keyword evidence="2" id="KW-1185">Reference proteome</keyword>
<dbReference type="RefSeq" id="WP_204916369.1">
    <property type="nucleotide sequence ID" value="NZ_BAAAQP010000011.1"/>
</dbReference>